<dbReference type="InterPro" id="IPR003776">
    <property type="entry name" value="YcaO-like_dom"/>
</dbReference>
<dbReference type="AlphaFoldDB" id="A0A4U2XZ87"/>
<gene>
    <name evidence="2" type="ORF">FC756_24550</name>
</gene>
<organism evidence="2 3">
    <name type="scientific">Lysinibacillus mangiferihumi</name>
    <dbReference type="NCBI Taxonomy" id="1130819"/>
    <lineage>
        <taxon>Bacteria</taxon>
        <taxon>Bacillati</taxon>
        <taxon>Bacillota</taxon>
        <taxon>Bacilli</taxon>
        <taxon>Bacillales</taxon>
        <taxon>Bacillaceae</taxon>
        <taxon>Lysinibacillus</taxon>
    </lineage>
</organism>
<protein>
    <recommendedName>
        <fullName evidence="1">YcaO domain-containing protein</fullName>
    </recommendedName>
</protein>
<evidence type="ECO:0000259" key="1">
    <source>
        <dbReference type="Pfam" id="PF02624"/>
    </source>
</evidence>
<dbReference type="Pfam" id="PF02624">
    <property type="entry name" value="YcaO"/>
    <property type="match status" value="1"/>
</dbReference>
<proteinExistence type="predicted"/>
<accession>A0A4U2XZ87</accession>
<dbReference type="RefSeq" id="WP_107897846.1">
    <property type="nucleotide sequence ID" value="NZ_PYWM01000066.1"/>
</dbReference>
<keyword evidence="3" id="KW-1185">Reference proteome</keyword>
<evidence type="ECO:0000313" key="3">
    <source>
        <dbReference type="Proteomes" id="UP000308744"/>
    </source>
</evidence>
<name>A0A4U2XZ87_9BACI</name>
<dbReference type="Proteomes" id="UP000308744">
    <property type="component" value="Unassembled WGS sequence"/>
</dbReference>
<comment type="caution">
    <text evidence="2">The sequence shown here is derived from an EMBL/GenBank/DDBJ whole genome shotgun (WGS) entry which is preliminary data.</text>
</comment>
<sequence length="350" mass="39970">MKVGFLMNDVTFRVNKDDFIDSHHNNIYISRSDRHQTVEAYEASLNYNTSDLISTLGEFFEREILINSNPLQKKTLLATSLYNGESKKIASNKVIFSGEFIDSCGMSSHTLSNKTITNSFFEFFERQSYLLNYLSKSQGVIVNISNEVSLVKYDAYLKQFVDEIKYYDISLDSDLHVILAVCTGETFKAVGLGTSVCMYQGVLKSQKEALQYFAVSITKHNNLGVGYSTSSNMDRDLYHSNFDSLSSSELSSNYSYLNKNAATIMVNRSNDKKLELANLINRLYQKYKIHPYITSLSSHRDIPNLKITKVYDENWFPHMNPKLYPSSMYDFIEDSTGLSLDRSVEVIPFP</sequence>
<evidence type="ECO:0000313" key="2">
    <source>
        <dbReference type="EMBL" id="TKI53328.1"/>
    </source>
</evidence>
<feature type="domain" description="YcaO" evidence="1">
    <location>
        <begin position="102"/>
        <end position="303"/>
    </location>
</feature>
<reference evidence="2 3" key="1">
    <citation type="submission" date="2019-04" db="EMBL/GenBank/DDBJ databases">
        <title>Lysinibacillus genome sequencing.</title>
        <authorList>
            <person name="Dunlap C."/>
        </authorList>
    </citation>
    <scope>NUCLEOTIDE SEQUENCE [LARGE SCALE GENOMIC DNA]</scope>
    <source>
        <strain evidence="2 3">CCTCC AB 2010389</strain>
    </source>
</reference>
<dbReference type="EMBL" id="SZPU01000119">
    <property type="protein sequence ID" value="TKI53328.1"/>
    <property type="molecule type" value="Genomic_DNA"/>
</dbReference>